<proteinExistence type="predicted"/>
<keyword evidence="2" id="KW-0812">Transmembrane</keyword>
<feature type="region of interest" description="Disordered" evidence="1">
    <location>
        <begin position="60"/>
        <end position="86"/>
    </location>
</feature>
<keyword evidence="5" id="KW-1185">Reference proteome</keyword>
<evidence type="ECO:0000259" key="3">
    <source>
        <dbReference type="Pfam" id="PF24841"/>
    </source>
</evidence>
<name>A0AAN6M019_9PLEO</name>
<feature type="domain" description="DUF7719" evidence="3">
    <location>
        <begin position="153"/>
        <end position="220"/>
    </location>
</feature>
<organism evidence="4 5">
    <name type="scientific">Pseudopithomyces chartarum</name>
    <dbReference type="NCBI Taxonomy" id="1892770"/>
    <lineage>
        <taxon>Eukaryota</taxon>
        <taxon>Fungi</taxon>
        <taxon>Dikarya</taxon>
        <taxon>Ascomycota</taxon>
        <taxon>Pezizomycotina</taxon>
        <taxon>Dothideomycetes</taxon>
        <taxon>Pleosporomycetidae</taxon>
        <taxon>Pleosporales</taxon>
        <taxon>Massarineae</taxon>
        <taxon>Didymosphaeriaceae</taxon>
        <taxon>Pseudopithomyces</taxon>
    </lineage>
</organism>
<dbReference type="Pfam" id="PF24841">
    <property type="entry name" value="DUF7719"/>
    <property type="match status" value="1"/>
</dbReference>
<feature type="transmembrane region" description="Helical" evidence="2">
    <location>
        <begin position="151"/>
        <end position="170"/>
    </location>
</feature>
<accession>A0AAN6M019</accession>
<reference evidence="4 5" key="1">
    <citation type="submission" date="2021-02" db="EMBL/GenBank/DDBJ databases">
        <title>Genome assembly of Pseudopithomyces chartarum.</title>
        <authorList>
            <person name="Jauregui R."/>
            <person name="Singh J."/>
            <person name="Voisey C."/>
        </authorList>
    </citation>
    <scope>NUCLEOTIDE SEQUENCE [LARGE SCALE GENOMIC DNA]</scope>
    <source>
        <strain evidence="4 5">AGR01</strain>
    </source>
</reference>
<dbReference type="PANTHER" id="PTHR37846">
    <property type="entry name" value="YALI0B21296P"/>
    <property type="match status" value="1"/>
</dbReference>
<keyword evidence="2" id="KW-1133">Transmembrane helix</keyword>
<comment type="caution">
    <text evidence="4">The sequence shown here is derived from an EMBL/GenBank/DDBJ whole genome shotgun (WGS) entry which is preliminary data.</text>
</comment>
<dbReference type="InterPro" id="IPR056136">
    <property type="entry name" value="DUF7719"/>
</dbReference>
<feature type="compositionally biased region" description="Basic and acidic residues" evidence="1">
    <location>
        <begin position="68"/>
        <end position="86"/>
    </location>
</feature>
<dbReference type="PANTHER" id="PTHR37846:SF1">
    <property type="entry name" value="DEACETYLASE-LIKE PROTEIN"/>
    <property type="match status" value="1"/>
</dbReference>
<protein>
    <recommendedName>
        <fullName evidence="3">DUF7719 domain-containing protein</fullName>
    </recommendedName>
</protein>
<evidence type="ECO:0000256" key="1">
    <source>
        <dbReference type="SAM" id="MobiDB-lite"/>
    </source>
</evidence>
<dbReference type="Proteomes" id="UP001280581">
    <property type="component" value="Unassembled WGS sequence"/>
</dbReference>
<sequence length="222" mass="24985">MGGNRKERRAQSKGAAAATAFQPSTELDEEGVNMILRHPDRQGPTGKTLFELAEERQYQLDVQNGKRPPKDNTPAREPPKDDDDKLTPLPEVVLYAVTMAVCHFTLDVLVYNQYREDIIWAEIITRAATALPIFFLLVYLSHLELPTRFPLLRNLAFFAGGIAAGSYLVHSGNKHGYFYVMKAAPPVATLWVWSTMEMDVQYSALSALAVLAYARWNDFAFF</sequence>
<keyword evidence="2" id="KW-0472">Membrane</keyword>
<feature type="region of interest" description="Disordered" evidence="1">
    <location>
        <begin position="1"/>
        <end position="48"/>
    </location>
</feature>
<dbReference type="AlphaFoldDB" id="A0AAN6M019"/>
<feature type="transmembrane region" description="Helical" evidence="2">
    <location>
        <begin position="118"/>
        <end position="139"/>
    </location>
</feature>
<evidence type="ECO:0000313" key="5">
    <source>
        <dbReference type="Proteomes" id="UP001280581"/>
    </source>
</evidence>
<gene>
    <name evidence="4" type="ORF">GRF29_28g840181</name>
</gene>
<evidence type="ECO:0000313" key="4">
    <source>
        <dbReference type="EMBL" id="KAK3213739.1"/>
    </source>
</evidence>
<dbReference type="EMBL" id="WVTA01000004">
    <property type="protein sequence ID" value="KAK3213739.1"/>
    <property type="molecule type" value="Genomic_DNA"/>
</dbReference>
<evidence type="ECO:0000256" key="2">
    <source>
        <dbReference type="SAM" id="Phobius"/>
    </source>
</evidence>